<reference evidence="5" key="1">
    <citation type="submission" date="2020-10" db="EMBL/GenBank/DDBJ databases">
        <authorList>
            <person name="Gilroy R."/>
        </authorList>
    </citation>
    <scope>NUCLEOTIDE SEQUENCE</scope>
    <source>
        <strain evidence="5">B1-20833</strain>
    </source>
</reference>
<dbReference type="InterPro" id="IPR013148">
    <property type="entry name" value="Glyco_hydro_32_N"/>
</dbReference>
<comment type="caution">
    <text evidence="5">The sequence shown here is derived from an EMBL/GenBank/DDBJ whole genome shotgun (WGS) entry which is preliminary data.</text>
</comment>
<evidence type="ECO:0000313" key="6">
    <source>
        <dbReference type="Proteomes" id="UP000823661"/>
    </source>
</evidence>
<accession>A0A9D9EPU9</accession>
<dbReference type="Proteomes" id="UP000823661">
    <property type="component" value="Unassembled WGS sequence"/>
</dbReference>
<organism evidence="5 6">
    <name type="scientific">Candidatus Cryptobacteroides intestinavium</name>
    <dbReference type="NCBI Taxonomy" id="2840766"/>
    <lineage>
        <taxon>Bacteria</taxon>
        <taxon>Pseudomonadati</taxon>
        <taxon>Bacteroidota</taxon>
        <taxon>Bacteroidia</taxon>
        <taxon>Bacteroidales</taxon>
        <taxon>Candidatus Cryptobacteroides</taxon>
    </lineage>
</organism>
<dbReference type="EMBL" id="JADIMI010000011">
    <property type="protein sequence ID" value="MBO8451468.1"/>
    <property type="molecule type" value="Genomic_DNA"/>
</dbReference>
<dbReference type="AlphaFoldDB" id="A0A9D9EPU9"/>
<name>A0A9D9EPU9_9BACT</name>
<evidence type="ECO:0000256" key="1">
    <source>
        <dbReference type="ARBA" id="ARBA00009902"/>
    </source>
</evidence>
<sequence length="76" mass="8877">MKNDIMKKITIFLASAVTVCITGLCICSCENKGGNGEYHLFYQHNPFEKEWDNMHWGHAVRSLEIYTIDHIWECIE</sequence>
<protein>
    <recommendedName>
        <fullName evidence="4">Glycosyl hydrolase family 32 N-terminal domain-containing protein</fullName>
    </recommendedName>
</protein>
<feature type="domain" description="Glycosyl hydrolase family 32 N-terminal" evidence="4">
    <location>
        <begin position="35"/>
        <end position="60"/>
    </location>
</feature>
<evidence type="ECO:0000256" key="3">
    <source>
        <dbReference type="ARBA" id="ARBA00023295"/>
    </source>
</evidence>
<reference evidence="5" key="2">
    <citation type="journal article" date="2021" name="PeerJ">
        <title>Extensive microbial diversity within the chicken gut microbiome revealed by metagenomics and culture.</title>
        <authorList>
            <person name="Gilroy R."/>
            <person name="Ravi A."/>
            <person name="Getino M."/>
            <person name="Pursley I."/>
            <person name="Horton D.L."/>
            <person name="Alikhan N.F."/>
            <person name="Baker D."/>
            <person name="Gharbi K."/>
            <person name="Hall N."/>
            <person name="Watson M."/>
            <person name="Adriaenssens E.M."/>
            <person name="Foster-Nyarko E."/>
            <person name="Jarju S."/>
            <person name="Secka A."/>
            <person name="Antonio M."/>
            <person name="Oren A."/>
            <person name="Chaudhuri R.R."/>
            <person name="La Ragione R."/>
            <person name="Hildebrand F."/>
            <person name="Pallen M.J."/>
        </authorList>
    </citation>
    <scope>NUCLEOTIDE SEQUENCE</scope>
    <source>
        <strain evidence="5">B1-20833</strain>
    </source>
</reference>
<keyword evidence="2" id="KW-0378">Hydrolase</keyword>
<evidence type="ECO:0000313" key="5">
    <source>
        <dbReference type="EMBL" id="MBO8451468.1"/>
    </source>
</evidence>
<dbReference type="GO" id="GO:0016798">
    <property type="term" value="F:hydrolase activity, acting on glycosyl bonds"/>
    <property type="evidence" value="ECO:0007669"/>
    <property type="project" value="UniProtKB-KW"/>
</dbReference>
<dbReference type="Pfam" id="PF00251">
    <property type="entry name" value="Glyco_hydro_32N"/>
    <property type="match status" value="1"/>
</dbReference>
<proteinExistence type="inferred from homology"/>
<gene>
    <name evidence="5" type="ORF">IAC06_01100</name>
</gene>
<comment type="similarity">
    <text evidence="1">Belongs to the glycosyl hydrolase 32 family.</text>
</comment>
<keyword evidence="3" id="KW-0326">Glycosidase</keyword>
<dbReference type="SUPFAM" id="SSF75005">
    <property type="entry name" value="Arabinanase/levansucrase/invertase"/>
    <property type="match status" value="1"/>
</dbReference>
<evidence type="ECO:0000259" key="4">
    <source>
        <dbReference type="Pfam" id="PF00251"/>
    </source>
</evidence>
<dbReference type="Gene3D" id="2.115.10.20">
    <property type="entry name" value="Glycosyl hydrolase domain, family 43"/>
    <property type="match status" value="1"/>
</dbReference>
<dbReference type="InterPro" id="IPR023296">
    <property type="entry name" value="Glyco_hydro_beta-prop_sf"/>
</dbReference>
<evidence type="ECO:0000256" key="2">
    <source>
        <dbReference type="ARBA" id="ARBA00022801"/>
    </source>
</evidence>